<dbReference type="PANTHER" id="PTHR43289">
    <property type="entry name" value="MITOGEN-ACTIVATED PROTEIN KINASE KINASE KINASE 20-RELATED"/>
    <property type="match status" value="1"/>
</dbReference>
<gene>
    <name evidence="9" type="ORF">GCM10010339_38360</name>
</gene>
<protein>
    <recommendedName>
        <fullName evidence="1">non-specific serine/threonine protein kinase</fullName>
        <ecNumber evidence="1">2.7.11.1</ecNumber>
    </recommendedName>
</protein>
<organism evidence="9 10">
    <name type="scientific">Streptomyces alanosinicus</name>
    <dbReference type="NCBI Taxonomy" id="68171"/>
    <lineage>
        <taxon>Bacteria</taxon>
        <taxon>Bacillati</taxon>
        <taxon>Actinomycetota</taxon>
        <taxon>Actinomycetes</taxon>
        <taxon>Kitasatosporales</taxon>
        <taxon>Streptomycetaceae</taxon>
        <taxon>Streptomyces</taxon>
    </lineage>
</organism>
<evidence type="ECO:0000259" key="8">
    <source>
        <dbReference type="PROSITE" id="PS50011"/>
    </source>
</evidence>
<keyword evidence="6" id="KW-0067">ATP-binding</keyword>
<keyword evidence="4" id="KW-0547">Nucleotide-binding</keyword>
<keyword evidence="2" id="KW-0723">Serine/threonine-protein kinase</keyword>
<feature type="domain" description="Protein kinase" evidence="8">
    <location>
        <begin position="15"/>
        <end position="122"/>
    </location>
</feature>
<feature type="region of interest" description="Disordered" evidence="7">
    <location>
        <begin position="102"/>
        <end position="122"/>
    </location>
</feature>
<sequence>MPVTPEAGYRVGGRYRLQEPIGQGGMGVVWQARDELLDRGVAVRCARPDDAKAARRLMTEARCAARLHHPNVVAVFDYVADGDACWIVMEYVPSRSLAQLVEERGPLSPQEVGRSAARSRRH</sequence>
<evidence type="ECO:0000256" key="7">
    <source>
        <dbReference type="SAM" id="MobiDB-lite"/>
    </source>
</evidence>
<comment type="caution">
    <text evidence="9">The sequence shown here is derived from an EMBL/GenBank/DDBJ whole genome shotgun (WGS) entry which is preliminary data.</text>
</comment>
<dbReference type="AlphaFoldDB" id="A0A919D289"/>
<dbReference type="PROSITE" id="PS50011">
    <property type="entry name" value="PROTEIN_KINASE_DOM"/>
    <property type="match status" value="1"/>
</dbReference>
<evidence type="ECO:0000256" key="2">
    <source>
        <dbReference type="ARBA" id="ARBA00022527"/>
    </source>
</evidence>
<keyword evidence="5" id="KW-0418">Kinase</keyword>
<reference evidence="9" key="1">
    <citation type="journal article" date="2014" name="Int. J. Syst. Evol. Microbiol.">
        <title>Complete genome sequence of Corynebacterium casei LMG S-19264T (=DSM 44701T), isolated from a smear-ripened cheese.</title>
        <authorList>
            <consortium name="US DOE Joint Genome Institute (JGI-PGF)"/>
            <person name="Walter F."/>
            <person name="Albersmeier A."/>
            <person name="Kalinowski J."/>
            <person name="Ruckert C."/>
        </authorList>
    </citation>
    <scope>NUCLEOTIDE SEQUENCE</scope>
    <source>
        <strain evidence="9">JCM 4714</strain>
    </source>
</reference>
<dbReference type="PANTHER" id="PTHR43289:SF6">
    <property type="entry name" value="SERINE_THREONINE-PROTEIN KINASE NEKL-3"/>
    <property type="match status" value="1"/>
</dbReference>
<dbReference type="SUPFAM" id="SSF56112">
    <property type="entry name" value="Protein kinase-like (PK-like)"/>
    <property type="match status" value="1"/>
</dbReference>
<dbReference type="Pfam" id="PF00069">
    <property type="entry name" value="Pkinase"/>
    <property type="match status" value="1"/>
</dbReference>
<evidence type="ECO:0000256" key="1">
    <source>
        <dbReference type="ARBA" id="ARBA00012513"/>
    </source>
</evidence>
<reference evidence="9" key="2">
    <citation type="submission" date="2020-09" db="EMBL/GenBank/DDBJ databases">
        <authorList>
            <person name="Sun Q."/>
            <person name="Ohkuma M."/>
        </authorList>
    </citation>
    <scope>NUCLEOTIDE SEQUENCE</scope>
    <source>
        <strain evidence="9">JCM 4714</strain>
    </source>
</reference>
<dbReference type="InterPro" id="IPR000719">
    <property type="entry name" value="Prot_kinase_dom"/>
</dbReference>
<evidence type="ECO:0000256" key="3">
    <source>
        <dbReference type="ARBA" id="ARBA00022679"/>
    </source>
</evidence>
<dbReference type="GO" id="GO:0005524">
    <property type="term" value="F:ATP binding"/>
    <property type="evidence" value="ECO:0007669"/>
    <property type="project" value="UniProtKB-KW"/>
</dbReference>
<evidence type="ECO:0000256" key="4">
    <source>
        <dbReference type="ARBA" id="ARBA00022741"/>
    </source>
</evidence>
<dbReference type="Proteomes" id="UP000655443">
    <property type="component" value="Unassembled WGS sequence"/>
</dbReference>
<evidence type="ECO:0000256" key="6">
    <source>
        <dbReference type="ARBA" id="ARBA00022840"/>
    </source>
</evidence>
<keyword evidence="3" id="KW-0808">Transferase</keyword>
<evidence type="ECO:0000256" key="5">
    <source>
        <dbReference type="ARBA" id="ARBA00022777"/>
    </source>
</evidence>
<name>A0A919D289_9ACTN</name>
<evidence type="ECO:0000313" key="9">
    <source>
        <dbReference type="EMBL" id="GHE04899.1"/>
    </source>
</evidence>
<dbReference type="Gene3D" id="3.30.200.20">
    <property type="entry name" value="Phosphorylase Kinase, domain 1"/>
    <property type="match status" value="1"/>
</dbReference>
<accession>A0A919D289</accession>
<evidence type="ECO:0000313" key="10">
    <source>
        <dbReference type="Proteomes" id="UP000655443"/>
    </source>
</evidence>
<dbReference type="InterPro" id="IPR011009">
    <property type="entry name" value="Kinase-like_dom_sf"/>
</dbReference>
<keyword evidence="10" id="KW-1185">Reference proteome</keyword>
<dbReference type="EC" id="2.7.11.1" evidence="1"/>
<dbReference type="EMBL" id="BMVG01000008">
    <property type="protein sequence ID" value="GHE04899.1"/>
    <property type="molecule type" value="Genomic_DNA"/>
</dbReference>
<dbReference type="GO" id="GO:0004674">
    <property type="term" value="F:protein serine/threonine kinase activity"/>
    <property type="evidence" value="ECO:0007669"/>
    <property type="project" value="UniProtKB-KW"/>
</dbReference>
<proteinExistence type="predicted"/>